<evidence type="ECO:0000256" key="3">
    <source>
        <dbReference type="ARBA" id="ARBA00022670"/>
    </source>
</evidence>
<feature type="transmembrane region" description="Helical" evidence="9">
    <location>
        <begin position="68"/>
        <end position="88"/>
    </location>
</feature>
<evidence type="ECO:0000256" key="1">
    <source>
        <dbReference type="ARBA" id="ARBA00006139"/>
    </source>
</evidence>
<comment type="function">
    <text evidence="9 10">This protein specifically catalyzes the removal of signal peptides from prolipoproteins.</text>
</comment>
<evidence type="ECO:0000256" key="2">
    <source>
        <dbReference type="ARBA" id="ARBA00022475"/>
    </source>
</evidence>
<comment type="subcellular location">
    <subcellularLocation>
        <location evidence="9">Cell membrane</location>
        <topology evidence="9">Multi-pass membrane protein</topology>
    </subcellularLocation>
</comment>
<comment type="pathway">
    <text evidence="9">Protein modification; lipoprotein biosynthesis (signal peptide cleavage).</text>
</comment>
<proteinExistence type="inferred from homology"/>
<organism evidence="12 13">
    <name type="scientific">Marinobacterium zhoushanense</name>
    <dbReference type="NCBI Taxonomy" id="1679163"/>
    <lineage>
        <taxon>Bacteria</taxon>
        <taxon>Pseudomonadati</taxon>
        <taxon>Pseudomonadota</taxon>
        <taxon>Gammaproteobacteria</taxon>
        <taxon>Oceanospirillales</taxon>
        <taxon>Oceanospirillaceae</taxon>
        <taxon>Marinobacterium</taxon>
    </lineage>
</organism>
<name>A0ABQ1KPM6_9GAMM</name>
<dbReference type="EMBL" id="BMIJ01000007">
    <property type="protein sequence ID" value="GGC03703.1"/>
    <property type="molecule type" value="Genomic_DNA"/>
</dbReference>
<dbReference type="PRINTS" id="PR00781">
    <property type="entry name" value="LIPOSIGPTASE"/>
</dbReference>
<dbReference type="PANTHER" id="PTHR33695:SF1">
    <property type="entry name" value="LIPOPROTEIN SIGNAL PEPTIDASE"/>
    <property type="match status" value="1"/>
</dbReference>
<reference evidence="13" key="1">
    <citation type="journal article" date="2019" name="Int. J. Syst. Evol. Microbiol.">
        <title>The Global Catalogue of Microorganisms (GCM) 10K type strain sequencing project: providing services to taxonomists for standard genome sequencing and annotation.</title>
        <authorList>
            <consortium name="The Broad Institute Genomics Platform"/>
            <consortium name="The Broad Institute Genome Sequencing Center for Infectious Disease"/>
            <person name="Wu L."/>
            <person name="Ma J."/>
        </authorList>
    </citation>
    <scope>NUCLEOTIDE SEQUENCE [LARGE SCALE GENOMIC DNA]</scope>
    <source>
        <strain evidence="13">CGMCC 1.15341</strain>
    </source>
</reference>
<comment type="similarity">
    <text evidence="1 9 11">Belongs to the peptidase A8 family.</text>
</comment>
<evidence type="ECO:0000313" key="12">
    <source>
        <dbReference type="EMBL" id="GGC03703.1"/>
    </source>
</evidence>
<evidence type="ECO:0000256" key="7">
    <source>
        <dbReference type="ARBA" id="ARBA00022989"/>
    </source>
</evidence>
<evidence type="ECO:0000256" key="11">
    <source>
        <dbReference type="RuleBase" id="RU004181"/>
    </source>
</evidence>
<evidence type="ECO:0000256" key="4">
    <source>
        <dbReference type="ARBA" id="ARBA00022692"/>
    </source>
</evidence>
<dbReference type="RefSeq" id="WP_188750224.1">
    <property type="nucleotide sequence ID" value="NZ_BMIJ01000007.1"/>
</dbReference>
<evidence type="ECO:0000313" key="13">
    <source>
        <dbReference type="Proteomes" id="UP000629025"/>
    </source>
</evidence>
<evidence type="ECO:0000256" key="10">
    <source>
        <dbReference type="RuleBase" id="RU000594"/>
    </source>
</evidence>
<keyword evidence="3 9" id="KW-0645">Protease</keyword>
<feature type="transmembrane region" description="Helical" evidence="9">
    <location>
        <begin position="134"/>
        <end position="158"/>
    </location>
</feature>
<sequence length="166" mass="18167">MTHIPVKASALRWLWITLLVILLDLGSKYLADTLLEYAYPVPLLPVFDLTLLYNKGAAFSFLSSAGGWQRWLFILIACGVSALLLVWMRRTPASPWWLGVGLALLLGGAVGNLYDRIVHGHVVDFISLHYAGWYFPAFNLADSAITLGAGLLVFDMLFGGNAAGDK</sequence>
<dbReference type="Proteomes" id="UP000629025">
    <property type="component" value="Unassembled WGS sequence"/>
</dbReference>
<keyword evidence="2 9" id="KW-1003">Cell membrane</keyword>
<keyword evidence="6 9" id="KW-0378">Hydrolase</keyword>
<evidence type="ECO:0000256" key="5">
    <source>
        <dbReference type="ARBA" id="ARBA00022750"/>
    </source>
</evidence>
<dbReference type="PROSITE" id="PS00855">
    <property type="entry name" value="SPASE_II"/>
    <property type="match status" value="1"/>
</dbReference>
<feature type="transmembrane region" description="Helical" evidence="9">
    <location>
        <begin position="12"/>
        <end position="31"/>
    </location>
</feature>
<feature type="active site" evidence="9">
    <location>
        <position position="142"/>
    </location>
</feature>
<gene>
    <name evidence="9 12" type="primary">lspA</name>
    <name evidence="12" type="ORF">GCM10011352_32400</name>
</gene>
<protein>
    <recommendedName>
        <fullName evidence="9">Lipoprotein signal peptidase</fullName>
        <ecNumber evidence="9">3.4.23.36</ecNumber>
    </recommendedName>
    <alternativeName>
        <fullName evidence="9">Prolipoprotein signal peptidase</fullName>
    </alternativeName>
    <alternativeName>
        <fullName evidence="9">Signal peptidase II</fullName>
        <shortName evidence="9">SPase II</shortName>
    </alternativeName>
</protein>
<comment type="catalytic activity">
    <reaction evidence="9 10">
        <text>Release of signal peptides from bacterial membrane prolipoproteins. Hydrolyzes -Xaa-Yaa-Zaa-|-(S,diacylglyceryl)Cys-, in which Xaa is hydrophobic (preferably Leu), and Yaa (Ala or Ser) and Zaa (Gly or Ala) have small, neutral side chains.</text>
        <dbReference type="EC" id="3.4.23.36"/>
    </reaction>
</comment>
<feature type="transmembrane region" description="Helical" evidence="9">
    <location>
        <begin position="95"/>
        <end position="114"/>
    </location>
</feature>
<keyword evidence="13" id="KW-1185">Reference proteome</keyword>
<keyword evidence="7 9" id="KW-1133">Transmembrane helix</keyword>
<keyword evidence="4 9" id="KW-0812">Transmembrane</keyword>
<keyword evidence="12" id="KW-0449">Lipoprotein</keyword>
<dbReference type="PANTHER" id="PTHR33695">
    <property type="entry name" value="LIPOPROTEIN SIGNAL PEPTIDASE"/>
    <property type="match status" value="1"/>
</dbReference>
<evidence type="ECO:0000256" key="6">
    <source>
        <dbReference type="ARBA" id="ARBA00022801"/>
    </source>
</evidence>
<dbReference type="Pfam" id="PF01252">
    <property type="entry name" value="Peptidase_A8"/>
    <property type="match status" value="1"/>
</dbReference>
<comment type="caution">
    <text evidence="12">The sequence shown here is derived from an EMBL/GenBank/DDBJ whole genome shotgun (WGS) entry which is preliminary data.</text>
</comment>
<dbReference type="EC" id="3.4.23.36" evidence="9"/>
<evidence type="ECO:0000256" key="9">
    <source>
        <dbReference type="HAMAP-Rule" id="MF_00161"/>
    </source>
</evidence>
<feature type="active site" evidence="9">
    <location>
        <position position="124"/>
    </location>
</feature>
<dbReference type="HAMAP" id="MF_00161">
    <property type="entry name" value="LspA"/>
    <property type="match status" value="1"/>
</dbReference>
<evidence type="ECO:0000256" key="8">
    <source>
        <dbReference type="ARBA" id="ARBA00023136"/>
    </source>
</evidence>
<accession>A0ABQ1KPM6</accession>
<keyword evidence="5 9" id="KW-0064">Aspartyl protease</keyword>
<keyword evidence="8 9" id="KW-0472">Membrane</keyword>
<dbReference type="InterPro" id="IPR001872">
    <property type="entry name" value="Peptidase_A8"/>
</dbReference>
<dbReference type="NCBIfam" id="TIGR00077">
    <property type="entry name" value="lspA"/>
    <property type="match status" value="1"/>
</dbReference>